<feature type="domain" description="Glutamine amidotransferase" evidence="13">
    <location>
        <begin position="10"/>
        <end position="218"/>
    </location>
</feature>
<keyword evidence="15" id="KW-1185">Reference proteome</keyword>
<evidence type="ECO:0000256" key="10">
    <source>
        <dbReference type="ARBA" id="ARBA00049534"/>
    </source>
</evidence>
<dbReference type="InterPro" id="IPR029062">
    <property type="entry name" value="Class_I_gatase-like"/>
</dbReference>
<dbReference type="UniPathway" id="UPA00031">
    <property type="reaction ID" value="UER00010"/>
</dbReference>
<keyword evidence="5 11" id="KW-0315">Glutamine amidotransferase</keyword>
<dbReference type="GO" id="GO:0016829">
    <property type="term" value="F:lyase activity"/>
    <property type="evidence" value="ECO:0007669"/>
    <property type="project" value="UniProtKB-KW"/>
</dbReference>
<evidence type="ECO:0000256" key="2">
    <source>
        <dbReference type="ARBA" id="ARBA00011152"/>
    </source>
</evidence>
<protein>
    <recommendedName>
        <fullName evidence="11">Imidazole glycerol phosphate synthase subunit HisH</fullName>
        <ecNumber evidence="11">4.3.2.10</ecNumber>
    </recommendedName>
    <alternativeName>
        <fullName evidence="11">IGP synthase glutaminase subunit</fullName>
        <ecNumber evidence="11">3.5.1.2</ecNumber>
    </alternativeName>
    <alternativeName>
        <fullName evidence="11">IGP synthase subunit HisH</fullName>
    </alternativeName>
    <alternativeName>
        <fullName evidence="11">ImGP synthase subunit HisH</fullName>
        <shortName evidence="11">IGPS subunit HisH</shortName>
    </alternativeName>
</protein>
<evidence type="ECO:0000256" key="4">
    <source>
        <dbReference type="ARBA" id="ARBA00022801"/>
    </source>
</evidence>
<feature type="active site" evidence="11 12">
    <location>
        <position position="204"/>
    </location>
</feature>
<dbReference type="PANTHER" id="PTHR42701:SF1">
    <property type="entry name" value="IMIDAZOLE GLYCEROL PHOSPHATE SYNTHASE SUBUNIT HISH"/>
    <property type="match status" value="1"/>
</dbReference>
<evidence type="ECO:0000256" key="3">
    <source>
        <dbReference type="ARBA" id="ARBA00022605"/>
    </source>
</evidence>
<dbReference type="InterPro" id="IPR010139">
    <property type="entry name" value="Imidazole-glycPsynth_HisH"/>
</dbReference>
<dbReference type="GO" id="GO:0000107">
    <property type="term" value="F:imidazoleglycerol-phosphate synthase activity"/>
    <property type="evidence" value="ECO:0007669"/>
    <property type="project" value="UniProtKB-UniRule"/>
</dbReference>
<keyword evidence="6 11" id="KW-0368">Histidine biosynthesis</keyword>
<feature type="active site" description="Nucleophile" evidence="11 12">
    <location>
        <position position="83"/>
    </location>
</feature>
<proteinExistence type="inferred from homology"/>
<dbReference type="Proteomes" id="UP000198541">
    <property type="component" value="Unassembled WGS sequence"/>
</dbReference>
<dbReference type="STRING" id="332524.SAMN04487766_10337"/>
<feature type="active site" evidence="11 12">
    <location>
        <position position="202"/>
    </location>
</feature>
<evidence type="ECO:0000259" key="13">
    <source>
        <dbReference type="Pfam" id="PF00117"/>
    </source>
</evidence>
<evidence type="ECO:0000313" key="14">
    <source>
        <dbReference type="EMBL" id="SDN17165.1"/>
    </source>
</evidence>
<dbReference type="PANTHER" id="PTHR42701">
    <property type="entry name" value="IMIDAZOLE GLYCEROL PHOSPHATE SYNTHASE SUBUNIT HISH"/>
    <property type="match status" value="1"/>
</dbReference>
<keyword evidence="11" id="KW-0963">Cytoplasm</keyword>
<comment type="catalytic activity">
    <reaction evidence="9 11">
        <text>5-[(5-phospho-1-deoxy-D-ribulos-1-ylimino)methylamino]-1-(5-phospho-beta-D-ribosyl)imidazole-4-carboxamide + L-glutamine = D-erythro-1-(imidazol-4-yl)glycerol 3-phosphate + 5-amino-1-(5-phospho-beta-D-ribosyl)imidazole-4-carboxamide + L-glutamate + H(+)</text>
        <dbReference type="Rhea" id="RHEA:24793"/>
        <dbReference type="ChEBI" id="CHEBI:15378"/>
        <dbReference type="ChEBI" id="CHEBI:29985"/>
        <dbReference type="ChEBI" id="CHEBI:58278"/>
        <dbReference type="ChEBI" id="CHEBI:58359"/>
        <dbReference type="ChEBI" id="CHEBI:58475"/>
        <dbReference type="ChEBI" id="CHEBI:58525"/>
        <dbReference type="EC" id="4.3.2.10"/>
    </reaction>
</comment>
<evidence type="ECO:0000256" key="7">
    <source>
        <dbReference type="ARBA" id="ARBA00023239"/>
    </source>
</evidence>
<reference evidence="15" key="1">
    <citation type="submission" date="2016-10" db="EMBL/GenBank/DDBJ databases">
        <authorList>
            <person name="Varghese N."/>
            <person name="Submissions S."/>
        </authorList>
    </citation>
    <scope>NUCLEOTIDE SEQUENCE [LARGE SCALE GENOMIC DNA]</scope>
    <source>
        <strain evidence="15">DSM 27982</strain>
    </source>
</reference>
<sequence>MRQPHVVVLSYGSGNVRSAMRALERVGAAAELTADPDAVASADGLVVPGVGAFAAVMEQLRAVDAPRLIDRRLAGGRPVLGICVGMQVMFETSTEHTEQSGTEAARGLAQWPGTVSRLEADVVPHMGWSQVRPPADTVLFKGLFDSSGSERFYFVHSYAAKTDPAVLLGPGRTRPPRATWSTHGEDFIAAVENGALSATQFHPEKSGDAGAQLLRNWLTTL</sequence>
<dbReference type="InterPro" id="IPR017926">
    <property type="entry name" value="GATASE"/>
</dbReference>
<dbReference type="NCBIfam" id="TIGR01855">
    <property type="entry name" value="IMP_synth_hisH"/>
    <property type="match status" value="1"/>
</dbReference>
<keyword evidence="3 11" id="KW-0028">Amino-acid biosynthesis</keyword>
<evidence type="ECO:0000256" key="11">
    <source>
        <dbReference type="HAMAP-Rule" id="MF_00278"/>
    </source>
</evidence>
<comment type="subunit">
    <text evidence="2 11">Heterodimer of HisH and HisF.</text>
</comment>
<dbReference type="EC" id="4.3.2.10" evidence="11"/>
<comment type="subcellular location">
    <subcellularLocation>
        <location evidence="11">Cytoplasm</location>
    </subcellularLocation>
</comment>
<dbReference type="EMBL" id="FNIM01000001">
    <property type="protein sequence ID" value="SDN17165.1"/>
    <property type="molecule type" value="Genomic_DNA"/>
</dbReference>
<dbReference type="Gene3D" id="3.40.50.880">
    <property type="match status" value="1"/>
</dbReference>
<evidence type="ECO:0000256" key="6">
    <source>
        <dbReference type="ARBA" id="ARBA00023102"/>
    </source>
</evidence>
<evidence type="ECO:0000256" key="5">
    <source>
        <dbReference type="ARBA" id="ARBA00022962"/>
    </source>
</evidence>
<dbReference type="GO" id="GO:0005737">
    <property type="term" value="C:cytoplasm"/>
    <property type="evidence" value="ECO:0007669"/>
    <property type="project" value="UniProtKB-SubCell"/>
</dbReference>
<comment type="function">
    <text evidence="8 11">IGPS catalyzes the conversion of PRFAR and glutamine to IGP, AICAR and glutamate. The HisH subunit catalyzes the hydrolysis of glutamine to glutamate and ammonia as part of the synthesis of IGP and AICAR. The resulting ammonia molecule is channeled to the active site of HisF.</text>
</comment>
<dbReference type="RefSeq" id="WP_092531682.1">
    <property type="nucleotide sequence ID" value="NZ_FNIM01000001.1"/>
</dbReference>
<organism evidence="14 15">
    <name type="scientific">Actinomyces ruminicola</name>
    <dbReference type="NCBI Taxonomy" id="332524"/>
    <lineage>
        <taxon>Bacteria</taxon>
        <taxon>Bacillati</taxon>
        <taxon>Actinomycetota</taxon>
        <taxon>Actinomycetes</taxon>
        <taxon>Actinomycetales</taxon>
        <taxon>Actinomycetaceae</taxon>
        <taxon>Actinomyces</taxon>
    </lineage>
</organism>
<keyword evidence="4 11" id="KW-0378">Hydrolase</keyword>
<dbReference type="SUPFAM" id="SSF52317">
    <property type="entry name" value="Class I glutamine amidotransferase-like"/>
    <property type="match status" value="1"/>
</dbReference>
<gene>
    <name evidence="11" type="primary">hisH</name>
    <name evidence="14" type="ORF">SAMN05216355_10138</name>
</gene>
<dbReference type="HAMAP" id="MF_00278">
    <property type="entry name" value="HisH"/>
    <property type="match status" value="1"/>
</dbReference>
<comment type="catalytic activity">
    <reaction evidence="10 11">
        <text>L-glutamine + H2O = L-glutamate + NH4(+)</text>
        <dbReference type="Rhea" id="RHEA:15889"/>
        <dbReference type="ChEBI" id="CHEBI:15377"/>
        <dbReference type="ChEBI" id="CHEBI:28938"/>
        <dbReference type="ChEBI" id="CHEBI:29985"/>
        <dbReference type="ChEBI" id="CHEBI:58359"/>
        <dbReference type="EC" id="3.5.1.2"/>
    </reaction>
</comment>
<evidence type="ECO:0000256" key="8">
    <source>
        <dbReference type="ARBA" id="ARBA00025299"/>
    </source>
</evidence>
<dbReference type="GO" id="GO:0004359">
    <property type="term" value="F:glutaminase activity"/>
    <property type="evidence" value="ECO:0007669"/>
    <property type="project" value="UniProtKB-EC"/>
</dbReference>
<dbReference type="CDD" id="cd01748">
    <property type="entry name" value="GATase1_IGP_Synthase"/>
    <property type="match status" value="1"/>
</dbReference>
<evidence type="ECO:0000313" key="15">
    <source>
        <dbReference type="Proteomes" id="UP000198541"/>
    </source>
</evidence>
<dbReference type="GO" id="GO:0000105">
    <property type="term" value="P:L-histidine biosynthetic process"/>
    <property type="evidence" value="ECO:0007669"/>
    <property type="project" value="UniProtKB-UniRule"/>
</dbReference>
<dbReference type="Pfam" id="PF00117">
    <property type="entry name" value="GATase"/>
    <property type="match status" value="1"/>
</dbReference>
<keyword evidence="7 11" id="KW-0456">Lyase</keyword>
<name>A0A1G9Z7S4_9ACTO</name>
<dbReference type="PIRSF" id="PIRSF000495">
    <property type="entry name" value="Amidotransf_hisH"/>
    <property type="match status" value="1"/>
</dbReference>
<comment type="pathway">
    <text evidence="1 11">Amino-acid biosynthesis; L-histidine biosynthesis; L-histidine from 5-phospho-alpha-D-ribose 1-diphosphate: step 5/9.</text>
</comment>
<accession>A0A1G9Z7S4</accession>
<dbReference type="EC" id="3.5.1.2" evidence="11"/>
<dbReference type="AlphaFoldDB" id="A0A1G9Z7S4"/>
<evidence type="ECO:0000256" key="9">
    <source>
        <dbReference type="ARBA" id="ARBA00047838"/>
    </source>
</evidence>
<dbReference type="PROSITE" id="PS51273">
    <property type="entry name" value="GATASE_TYPE_1"/>
    <property type="match status" value="1"/>
</dbReference>
<evidence type="ECO:0000256" key="12">
    <source>
        <dbReference type="PIRSR" id="PIRSR000495-1"/>
    </source>
</evidence>
<evidence type="ECO:0000256" key="1">
    <source>
        <dbReference type="ARBA" id="ARBA00005091"/>
    </source>
</evidence>